<organism evidence="2 3">
    <name type="scientific">Candidatus Nomurabacteria bacterium RIFCSPLOWO2_01_FULL_42_17</name>
    <dbReference type="NCBI Taxonomy" id="1801780"/>
    <lineage>
        <taxon>Bacteria</taxon>
        <taxon>Candidatus Nomuraibacteriota</taxon>
    </lineage>
</organism>
<comment type="caution">
    <text evidence="2">The sequence shown here is derived from an EMBL/GenBank/DDBJ whole genome shotgun (WGS) entry which is preliminary data.</text>
</comment>
<gene>
    <name evidence="2" type="ORF">A2917_01155</name>
</gene>
<sequence length="84" mass="10089">MENLEQRVKNIEERNKRVEADKAWELSRTRMLFIAVSTYLLIMIFMFLIKDDHPFLNAFIASTGYLLSSTTYKVLKRCWLKNRK</sequence>
<protein>
    <submittedName>
        <fullName evidence="2">Uncharacterized protein</fullName>
    </submittedName>
</protein>
<accession>A0A1F6XPC6</accession>
<evidence type="ECO:0000256" key="1">
    <source>
        <dbReference type="SAM" id="Phobius"/>
    </source>
</evidence>
<keyword evidence="1" id="KW-1133">Transmembrane helix</keyword>
<name>A0A1F6XPC6_9BACT</name>
<keyword evidence="1" id="KW-0472">Membrane</keyword>
<feature type="transmembrane region" description="Helical" evidence="1">
    <location>
        <begin position="55"/>
        <end position="75"/>
    </location>
</feature>
<proteinExistence type="predicted"/>
<dbReference type="AlphaFoldDB" id="A0A1F6XPC6"/>
<feature type="transmembrane region" description="Helical" evidence="1">
    <location>
        <begin position="31"/>
        <end position="49"/>
    </location>
</feature>
<dbReference type="Proteomes" id="UP000178104">
    <property type="component" value="Unassembled WGS sequence"/>
</dbReference>
<reference evidence="2 3" key="1">
    <citation type="journal article" date="2016" name="Nat. Commun.">
        <title>Thousands of microbial genomes shed light on interconnected biogeochemical processes in an aquifer system.</title>
        <authorList>
            <person name="Anantharaman K."/>
            <person name="Brown C.T."/>
            <person name="Hug L.A."/>
            <person name="Sharon I."/>
            <person name="Castelle C.J."/>
            <person name="Probst A.J."/>
            <person name="Thomas B.C."/>
            <person name="Singh A."/>
            <person name="Wilkins M.J."/>
            <person name="Karaoz U."/>
            <person name="Brodie E.L."/>
            <person name="Williams K.H."/>
            <person name="Hubbard S.S."/>
            <person name="Banfield J.F."/>
        </authorList>
    </citation>
    <scope>NUCLEOTIDE SEQUENCE [LARGE SCALE GENOMIC DNA]</scope>
</reference>
<dbReference type="EMBL" id="MFVE01000001">
    <property type="protein sequence ID" value="OGI95838.1"/>
    <property type="molecule type" value="Genomic_DNA"/>
</dbReference>
<evidence type="ECO:0000313" key="2">
    <source>
        <dbReference type="EMBL" id="OGI95838.1"/>
    </source>
</evidence>
<keyword evidence="1" id="KW-0812">Transmembrane</keyword>
<dbReference type="STRING" id="1801780.A2917_01155"/>
<evidence type="ECO:0000313" key="3">
    <source>
        <dbReference type="Proteomes" id="UP000178104"/>
    </source>
</evidence>